<evidence type="ECO:0000313" key="2">
    <source>
        <dbReference type="Proteomes" id="UP000053199"/>
    </source>
</evidence>
<comment type="caution">
    <text evidence="1">The sequence shown here is derived from an EMBL/GenBank/DDBJ whole genome shotgun (WGS) entry which is preliminary data.</text>
</comment>
<proteinExistence type="predicted"/>
<dbReference type="EMBL" id="LNQM01000010">
    <property type="protein sequence ID" value="KSU70412.1"/>
    <property type="molecule type" value="Genomic_DNA"/>
</dbReference>
<reference evidence="1 2" key="1">
    <citation type="journal article" date="2014" name="Arch. Microbiol.">
        <title>Arthrobacter enclensis sp. nov., isolated from sediment sample.</title>
        <authorList>
            <person name="Dastager S.G."/>
            <person name="Liu Q."/>
            <person name="Tang S.K."/>
            <person name="Krishnamurthi S."/>
            <person name="Lee J.C."/>
            <person name="Li W.J."/>
        </authorList>
    </citation>
    <scope>NUCLEOTIDE SEQUENCE [LARGE SCALE GENOMIC DNA]</scope>
    <source>
        <strain evidence="1 2">NIO-1008</strain>
    </source>
</reference>
<organism evidence="1 2">
    <name type="scientific">Pseudarthrobacter enclensis</name>
    <dbReference type="NCBI Taxonomy" id="993070"/>
    <lineage>
        <taxon>Bacteria</taxon>
        <taxon>Bacillati</taxon>
        <taxon>Actinomycetota</taxon>
        <taxon>Actinomycetes</taxon>
        <taxon>Micrococcales</taxon>
        <taxon>Micrococcaceae</taxon>
        <taxon>Pseudarthrobacter</taxon>
    </lineage>
</organism>
<name>A0A0V8I6J5_9MICC</name>
<accession>A0A0V8I6J5</accession>
<dbReference type="Proteomes" id="UP000053199">
    <property type="component" value="Unassembled WGS sequence"/>
</dbReference>
<sequence>MKLSDLFLHQILGLPGNPEHNPLTIGWIFEDAQLLDVRIDVLHSTVGALFEVRSSYLPGELNIDSLNCGVMMFRKTTGVTWATTSPRERPNPQVWEVAECHIEQTASGVEAKPLGGNYGMDLIINAESVEFYAGRLPALPDGIPSYPDHIDVTGLVPGWEMDFSPTNVWTLGPAPANTL</sequence>
<protein>
    <submittedName>
        <fullName evidence="1">Uncharacterized protein</fullName>
    </submittedName>
</protein>
<gene>
    <name evidence="1" type="ORF">AS031_17615</name>
</gene>
<dbReference type="AlphaFoldDB" id="A0A0V8I6J5"/>
<evidence type="ECO:0000313" key="1">
    <source>
        <dbReference type="EMBL" id="KSU70412.1"/>
    </source>
</evidence>
<keyword evidence="2" id="KW-1185">Reference proteome</keyword>
<dbReference type="RefSeq" id="WP_058269467.1">
    <property type="nucleotide sequence ID" value="NZ_FMAZ01000009.1"/>
</dbReference>
<dbReference type="OrthoDB" id="4958388at2"/>